<reference evidence="3 4" key="1">
    <citation type="submission" date="2019-02" db="EMBL/GenBank/DDBJ databases">
        <title>Genomic data mining of an Antarctic deep-sea actinobacterium, Janibacterlimosus P3-3-X1.</title>
        <authorList>
            <person name="Liao L."/>
            <person name="Chen B."/>
        </authorList>
    </citation>
    <scope>NUCLEOTIDE SEQUENCE [LARGE SCALE GENOMIC DNA]</scope>
    <source>
        <strain evidence="3 4">P3-3-X1</strain>
    </source>
</reference>
<sequence length="139" mass="14351">MRRGDDGSITLEMAICAPVLVGMLLLVGIFGRTAMANSHVDGAAFSAARAASLERSGSAAQTAGETAARDYLDQQGLACEDVTVSVDTSGFSAPVGTSSQVRASVSCRVPLSDLAALVPTRDRTYTGVAVSPIDRFRGR</sequence>
<organism evidence="3 4">
    <name type="scientific">Janibacter limosus</name>
    <dbReference type="NCBI Taxonomy" id="53458"/>
    <lineage>
        <taxon>Bacteria</taxon>
        <taxon>Bacillati</taxon>
        <taxon>Actinomycetota</taxon>
        <taxon>Actinomycetes</taxon>
        <taxon>Micrococcales</taxon>
        <taxon>Intrasporangiaceae</taxon>
        <taxon>Janibacter</taxon>
    </lineage>
</organism>
<dbReference type="RefSeq" id="WP_130628652.1">
    <property type="nucleotide sequence ID" value="NZ_CP036164.1"/>
</dbReference>
<dbReference type="OrthoDB" id="4869119at2"/>
<dbReference type="Proteomes" id="UP000290408">
    <property type="component" value="Chromosome"/>
</dbReference>
<accession>A0A4P6MPW0</accession>
<dbReference type="Pfam" id="PF07811">
    <property type="entry name" value="TadE"/>
    <property type="match status" value="1"/>
</dbReference>
<dbReference type="InterPro" id="IPR012495">
    <property type="entry name" value="TadE-like_dom"/>
</dbReference>
<dbReference type="STRING" id="1216970.GCA_001570985_00339"/>
<feature type="domain" description="TadE-like" evidence="2">
    <location>
        <begin position="7"/>
        <end position="49"/>
    </location>
</feature>
<proteinExistence type="predicted"/>
<keyword evidence="1" id="KW-0812">Transmembrane</keyword>
<evidence type="ECO:0000313" key="3">
    <source>
        <dbReference type="EMBL" id="QBF45414.1"/>
    </source>
</evidence>
<keyword evidence="4" id="KW-1185">Reference proteome</keyword>
<feature type="transmembrane region" description="Helical" evidence="1">
    <location>
        <begin position="12"/>
        <end position="31"/>
    </location>
</feature>
<keyword evidence="1" id="KW-1133">Transmembrane helix</keyword>
<name>A0A4P6MPW0_9MICO</name>
<evidence type="ECO:0000256" key="1">
    <source>
        <dbReference type="SAM" id="Phobius"/>
    </source>
</evidence>
<keyword evidence="1" id="KW-0472">Membrane</keyword>
<dbReference type="KEGG" id="jli:EXU32_03500"/>
<protein>
    <submittedName>
        <fullName evidence="3">Pilus assembly protein</fullName>
    </submittedName>
</protein>
<gene>
    <name evidence="3" type="ORF">EXU32_03500</name>
</gene>
<evidence type="ECO:0000259" key="2">
    <source>
        <dbReference type="Pfam" id="PF07811"/>
    </source>
</evidence>
<dbReference type="AlphaFoldDB" id="A0A4P6MPW0"/>
<evidence type="ECO:0000313" key="4">
    <source>
        <dbReference type="Proteomes" id="UP000290408"/>
    </source>
</evidence>
<dbReference type="EMBL" id="CP036164">
    <property type="protein sequence ID" value="QBF45414.1"/>
    <property type="molecule type" value="Genomic_DNA"/>
</dbReference>